<dbReference type="EMBL" id="RHFK02000022">
    <property type="protein sequence ID" value="TWW55333.1"/>
    <property type="molecule type" value="Genomic_DNA"/>
</dbReference>
<proteinExistence type="predicted"/>
<sequence length="131" mass="14652">MLIWLKRRPGLRTFEPLLSSPLLRSEQDLALVSPSGNISTSAFTKNQYDDFPDVEPTVRRGEPFSGGGAYFMTTVYHQGAAGSARPPIPTYCISNPTRTAGMESDLLDWIGSYPAELNIRTNLEGERWWSR</sequence>
<reference evidence="1 2" key="1">
    <citation type="submission" date="2019-04" db="EMBL/GenBank/DDBJ databases">
        <title>Chromosome genome assembly for Takifugu flavidus.</title>
        <authorList>
            <person name="Xiao S."/>
        </authorList>
    </citation>
    <scope>NUCLEOTIDE SEQUENCE [LARGE SCALE GENOMIC DNA]</scope>
    <source>
        <strain evidence="1">HTHZ2018</strain>
        <tissue evidence="1">Muscle</tissue>
    </source>
</reference>
<comment type="caution">
    <text evidence="1">The sequence shown here is derived from an EMBL/GenBank/DDBJ whole genome shotgun (WGS) entry which is preliminary data.</text>
</comment>
<organism evidence="1 2">
    <name type="scientific">Takifugu flavidus</name>
    <name type="common">sansaifugu</name>
    <dbReference type="NCBI Taxonomy" id="433684"/>
    <lineage>
        <taxon>Eukaryota</taxon>
        <taxon>Metazoa</taxon>
        <taxon>Chordata</taxon>
        <taxon>Craniata</taxon>
        <taxon>Vertebrata</taxon>
        <taxon>Euteleostomi</taxon>
        <taxon>Actinopterygii</taxon>
        <taxon>Neopterygii</taxon>
        <taxon>Teleostei</taxon>
        <taxon>Neoteleostei</taxon>
        <taxon>Acanthomorphata</taxon>
        <taxon>Eupercaria</taxon>
        <taxon>Tetraodontiformes</taxon>
        <taxon>Tetradontoidea</taxon>
        <taxon>Tetraodontidae</taxon>
        <taxon>Takifugu</taxon>
    </lineage>
</organism>
<dbReference type="AlphaFoldDB" id="A0A5C6MKH1"/>
<evidence type="ECO:0000313" key="2">
    <source>
        <dbReference type="Proteomes" id="UP000324091"/>
    </source>
</evidence>
<dbReference type="Proteomes" id="UP000324091">
    <property type="component" value="Chromosome 9"/>
</dbReference>
<protein>
    <submittedName>
        <fullName evidence="1">Uncharacterized protein</fullName>
    </submittedName>
</protein>
<evidence type="ECO:0000313" key="1">
    <source>
        <dbReference type="EMBL" id="TWW55333.1"/>
    </source>
</evidence>
<accession>A0A5C6MKH1</accession>
<gene>
    <name evidence="1" type="ORF">D4764_09G0003820</name>
</gene>
<name>A0A5C6MKH1_9TELE</name>
<keyword evidence="2" id="KW-1185">Reference proteome</keyword>